<accession>A0A2S7WRJ3</accession>
<proteinExistence type="predicted"/>
<reference evidence="2 3" key="1">
    <citation type="submission" date="2016-12" db="EMBL/GenBank/DDBJ databases">
        <title>Trade-off between light-utilization and light-protection in marine flavobacteria.</title>
        <authorList>
            <person name="Kumagai Y."/>
            <person name="Yoshizawa S."/>
            <person name="Kogure K."/>
            <person name="Iwasaki W."/>
        </authorList>
    </citation>
    <scope>NUCLEOTIDE SEQUENCE [LARGE SCALE GENOMIC DNA]</scope>
    <source>
        <strain evidence="2 3">NBRC 108759</strain>
    </source>
</reference>
<evidence type="ECO:0000256" key="1">
    <source>
        <dbReference type="SAM" id="SignalP"/>
    </source>
</evidence>
<dbReference type="EMBL" id="MSCN01000001">
    <property type="protein sequence ID" value="PQJ80223.1"/>
    <property type="molecule type" value="Genomic_DNA"/>
</dbReference>
<keyword evidence="3" id="KW-1185">Reference proteome</keyword>
<feature type="signal peptide" evidence="1">
    <location>
        <begin position="1"/>
        <end position="18"/>
    </location>
</feature>
<dbReference type="OrthoDB" id="1202147at2"/>
<gene>
    <name evidence="2" type="ORF">BTO18_14020</name>
</gene>
<name>A0A2S7WRJ3_9FLAO</name>
<dbReference type="RefSeq" id="WP_105016819.1">
    <property type="nucleotide sequence ID" value="NZ_MSCN01000001.1"/>
</dbReference>
<sequence length="179" mass="19657">MKKVVLVMLLVAPMLAVAQIKGKNSKDPYTSKKGKEYKKGDVIKLATPSNDEKYAFVYKFKSSLSFGNIMKTVKNVNDVANLNVKSTEGIKNAINTTKNLANNELIDSSIASLQNKVVSEKYITENAFDKKYSGKGYTIKNFKIFEDKETGTKIVHAIAKGKGGKIAILIDAAEEKGEI</sequence>
<keyword evidence="1" id="KW-0732">Signal</keyword>
<dbReference type="AlphaFoldDB" id="A0A2S7WRJ3"/>
<protein>
    <submittedName>
        <fullName evidence="2">Uncharacterized protein</fullName>
    </submittedName>
</protein>
<evidence type="ECO:0000313" key="3">
    <source>
        <dbReference type="Proteomes" id="UP000238882"/>
    </source>
</evidence>
<feature type="chain" id="PRO_5015696804" evidence="1">
    <location>
        <begin position="19"/>
        <end position="179"/>
    </location>
</feature>
<comment type="caution">
    <text evidence="2">The sequence shown here is derived from an EMBL/GenBank/DDBJ whole genome shotgun (WGS) entry which is preliminary data.</text>
</comment>
<evidence type="ECO:0000313" key="2">
    <source>
        <dbReference type="EMBL" id="PQJ80223.1"/>
    </source>
</evidence>
<dbReference type="Proteomes" id="UP000238882">
    <property type="component" value="Unassembled WGS sequence"/>
</dbReference>
<organism evidence="2 3">
    <name type="scientific">Polaribacter porphyrae</name>
    <dbReference type="NCBI Taxonomy" id="1137780"/>
    <lineage>
        <taxon>Bacteria</taxon>
        <taxon>Pseudomonadati</taxon>
        <taxon>Bacteroidota</taxon>
        <taxon>Flavobacteriia</taxon>
        <taxon>Flavobacteriales</taxon>
        <taxon>Flavobacteriaceae</taxon>
    </lineage>
</organism>